<keyword evidence="2" id="KW-1185">Reference proteome</keyword>
<organism evidence="1 2">
    <name type="scientific">Pelomonas aquatica</name>
    <dbReference type="NCBI Taxonomy" id="431058"/>
    <lineage>
        <taxon>Bacteria</taxon>
        <taxon>Pseudomonadati</taxon>
        <taxon>Pseudomonadota</taxon>
        <taxon>Betaproteobacteria</taxon>
        <taxon>Burkholderiales</taxon>
        <taxon>Sphaerotilaceae</taxon>
        <taxon>Roseateles</taxon>
    </lineage>
</organism>
<protein>
    <submittedName>
        <fullName evidence="1">OsmC family peroxiredoxin</fullName>
    </submittedName>
</protein>
<dbReference type="InterPro" id="IPR015946">
    <property type="entry name" value="KH_dom-like_a/b"/>
</dbReference>
<dbReference type="RefSeq" id="WP_268153598.1">
    <property type="nucleotide sequence ID" value="NZ_JAPPUW010000025.1"/>
</dbReference>
<dbReference type="Gene3D" id="3.30.300.20">
    <property type="match status" value="1"/>
</dbReference>
<dbReference type="AlphaFoldDB" id="A0A9X4LJS3"/>
<evidence type="ECO:0000313" key="1">
    <source>
        <dbReference type="EMBL" id="MDG0864201.1"/>
    </source>
</evidence>
<dbReference type="InterPro" id="IPR036102">
    <property type="entry name" value="OsmC/Ohrsf"/>
</dbReference>
<dbReference type="Pfam" id="PF02566">
    <property type="entry name" value="OsmC"/>
    <property type="match status" value="1"/>
</dbReference>
<dbReference type="InterPro" id="IPR003718">
    <property type="entry name" value="OsmC/Ohr_fam"/>
</dbReference>
<evidence type="ECO:0000313" key="2">
    <source>
        <dbReference type="Proteomes" id="UP001152766"/>
    </source>
</evidence>
<sequence length="157" mass="16884">MHMRNQTERHFGARIEFVEGFKFKSQAFEGEALHGAPVITDEPDPVGSNAGPSTPSMLAMAVGHCLSASLVETLRHTGIYVLSLSTEAIAIVVPNDEGNPRIKEIRVTITPVVEKPSGNIARCIAVFENYCTVCQSIRPAIPVHVEVPVVIKSPVAA</sequence>
<dbReference type="SUPFAM" id="SSF82784">
    <property type="entry name" value="OsmC-like"/>
    <property type="match status" value="1"/>
</dbReference>
<accession>A0A9X4LJS3</accession>
<gene>
    <name evidence="1" type="ORF">EXJ73_17205</name>
</gene>
<dbReference type="Proteomes" id="UP001152766">
    <property type="component" value="Unassembled WGS sequence"/>
</dbReference>
<comment type="caution">
    <text evidence="1">The sequence shown here is derived from an EMBL/GenBank/DDBJ whole genome shotgun (WGS) entry which is preliminary data.</text>
</comment>
<reference evidence="1" key="1">
    <citation type="submission" date="2019-02" db="EMBL/GenBank/DDBJ databases">
        <title>Draft genome of the type strain Pelomonas aquatica CCUG 52575T.</title>
        <authorList>
            <person name="Gomila M."/>
            <person name="Lalucat J."/>
        </authorList>
    </citation>
    <scope>NUCLEOTIDE SEQUENCE</scope>
    <source>
        <strain evidence="1">CCUG 52575</strain>
    </source>
</reference>
<proteinExistence type="predicted"/>
<name>A0A9X4LJS3_9BURK</name>
<dbReference type="EMBL" id="SGUG01000028">
    <property type="protein sequence ID" value="MDG0864201.1"/>
    <property type="molecule type" value="Genomic_DNA"/>
</dbReference>